<dbReference type="PROSITE" id="PS50157">
    <property type="entry name" value="ZINC_FINGER_C2H2_2"/>
    <property type="match status" value="6"/>
</dbReference>
<dbReference type="GO" id="GO:0005667">
    <property type="term" value="C:transcription regulator complex"/>
    <property type="evidence" value="ECO:0007669"/>
    <property type="project" value="TreeGrafter"/>
</dbReference>
<dbReference type="FunFam" id="3.30.160.60:FF:000029">
    <property type="entry name" value="GLI family zinc finger 4"/>
    <property type="match status" value="1"/>
</dbReference>
<dbReference type="InterPro" id="IPR036236">
    <property type="entry name" value="Znf_C2H2_sf"/>
</dbReference>
<evidence type="ECO:0000259" key="14">
    <source>
        <dbReference type="PROSITE" id="PS50157"/>
    </source>
</evidence>
<comment type="subcellular location">
    <subcellularLocation>
        <location evidence="2">Nucleus</location>
    </subcellularLocation>
</comment>
<feature type="compositionally biased region" description="Acidic residues" evidence="13">
    <location>
        <begin position="137"/>
        <end position="152"/>
    </location>
</feature>
<accession>A0AAV6YSZ4</accession>
<dbReference type="PANTHER" id="PTHR14003">
    <property type="entry name" value="TRANSCRIPTIONAL REPRESSOR PROTEIN YY"/>
    <property type="match status" value="1"/>
</dbReference>
<dbReference type="GO" id="GO:0000785">
    <property type="term" value="C:chromatin"/>
    <property type="evidence" value="ECO:0007669"/>
    <property type="project" value="TreeGrafter"/>
</dbReference>
<feature type="domain" description="C2H2-type" evidence="14">
    <location>
        <begin position="275"/>
        <end position="302"/>
    </location>
</feature>
<evidence type="ECO:0000256" key="9">
    <source>
        <dbReference type="ARBA" id="ARBA00023125"/>
    </source>
</evidence>
<keyword evidence="8" id="KW-0805">Transcription regulation</keyword>
<sequence length="411" mass="46498">MWGPHVWSKKQRLVEGPLLIHDKDNKLQILDLTYKITELLTGQVPIRSQDFTVYFSMDEWEYLEEHKDLYKDIILDRHQTITLHGKSGSTYPDASIIHTNPPARSASPNYTPDFAEEKLHIQENSEDEDFIKIKIEETDDEDVVDNQNEESASDIGPANGDMSNSLEQLSDRYSDTEAVDIPESLQIQNSIMSNIQTDPHGPDSTYTPIVRTDLSTQLTPKVPRDTAPSGHSSLDTRDHSILGKHDHVCPECGRSFGQKSNLVKHLRTHTGEKPYICSQCGKGFAKKSNLLEHVRVHTGEKPFVCPHCGKSFAQKTNLLGHLRVHTGEKPFPCSDCGKCFKNKSHLVEHRRTHTGEKPYTCSECGKGFTNKSRLLEHLRIHTGEKPFSCSECGKCFTKKYNLVMHQRSGSH</sequence>
<evidence type="ECO:0000256" key="1">
    <source>
        <dbReference type="ARBA" id="ARBA00003767"/>
    </source>
</evidence>
<dbReference type="InterPro" id="IPR001909">
    <property type="entry name" value="KRAB"/>
</dbReference>
<dbReference type="Gene3D" id="3.30.160.60">
    <property type="entry name" value="Classic Zinc Finger"/>
    <property type="match status" value="6"/>
</dbReference>
<dbReference type="InterPro" id="IPR036051">
    <property type="entry name" value="KRAB_dom_sf"/>
</dbReference>
<keyword evidence="6 12" id="KW-0863">Zinc-finger</keyword>
<dbReference type="AlphaFoldDB" id="A0AAV6YSZ4"/>
<dbReference type="GO" id="GO:0031519">
    <property type="term" value="C:PcG protein complex"/>
    <property type="evidence" value="ECO:0007669"/>
    <property type="project" value="TreeGrafter"/>
</dbReference>
<keyword evidence="4" id="KW-0479">Metal-binding</keyword>
<gene>
    <name evidence="15" type="ORF">GDO81_019983</name>
</gene>
<name>A0AAV6YSZ4_ENGPU</name>
<keyword evidence="7" id="KW-0862">Zinc</keyword>
<dbReference type="SUPFAM" id="SSF109640">
    <property type="entry name" value="KRAB domain (Kruppel-associated box)"/>
    <property type="match status" value="1"/>
</dbReference>
<organism evidence="15 16">
    <name type="scientific">Engystomops pustulosus</name>
    <name type="common">Tungara frog</name>
    <name type="synonym">Physalaemus pustulosus</name>
    <dbReference type="NCBI Taxonomy" id="76066"/>
    <lineage>
        <taxon>Eukaryota</taxon>
        <taxon>Metazoa</taxon>
        <taxon>Chordata</taxon>
        <taxon>Craniata</taxon>
        <taxon>Vertebrata</taxon>
        <taxon>Euteleostomi</taxon>
        <taxon>Amphibia</taxon>
        <taxon>Batrachia</taxon>
        <taxon>Anura</taxon>
        <taxon>Neobatrachia</taxon>
        <taxon>Hyloidea</taxon>
        <taxon>Leptodactylidae</taxon>
        <taxon>Leiuperinae</taxon>
        <taxon>Engystomops</taxon>
    </lineage>
</organism>
<dbReference type="FunFam" id="3.30.160.60:FF:000912">
    <property type="entry name" value="Zinc finger protein 660"/>
    <property type="match status" value="1"/>
</dbReference>
<proteinExistence type="inferred from homology"/>
<dbReference type="PANTHER" id="PTHR14003:SF23">
    <property type="entry name" value="ZINC FINGER PROTEIN 143"/>
    <property type="match status" value="1"/>
</dbReference>
<dbReference type="Pfam" id="PF00096">
    <property type="entry name" value="zf-C2H2"/>
    <property type="match status" value="6"/>
</dbReference>
<evidence type="ECO:0000256" key="3">
    <source>
        <dbReference type="ARBA" id="ARBA00006991"/>
    </source>
</evidence>
<dbReference type="CDD" id="cd07765">
    <property type="entry name" value="KRAB_A-box"/>
    <property type="match status" value="1"/>
</dbReference>
<evidence type="ECO:0000256" key="8">
    <source>
        <dbReference type="ARBA" id="ARBA00023015"/>
    </source>
</evidence>
<dbReference type="FunFam" id="3.30.160.60:FF:001450">
    <property type="entry name" value="zinc finger protein 774"/>
    <property type="match status" value="1"/>
</dbReference>
<feature type="region of interest" description="Disordered" evidence="13">
    <location>
        <begin position="137"/>
        <end position="166"/>
    </location>
</feature>
<feature type="domain" description="C2H2-type" evidence="14">
    <location>
        <begin position="387"/>
        <end position="411"/>
    </location>
</feature>
<dbReference type="FunFam" id="3.30.160.60:FF:002343">
    <property type="entry name" value="Zinc finger protein 33A"/>
    <property type="match status" value="1"/>
</dbReference>
<dbReference type="Pfam" id="PF01352">
    <property type="entry name" value="KRAB"/>
    <property type="match status" value="1"/>
</dbReference>
<evidence type="ECO:0000256" key="4">
    <source>
        <dbReference type="ARBA" id="ARBA00022723"/>
    </source>
</evidence>
<keyword evidence="16" id="KW-1185">Reference proteome</keyword>
<dbReference type="Gene3D" id="6.10.140.140">
    <property type="match status" value="1"/>
</dbReference>
<dbReference type="GO" id="GO:0000981">
    <property type="term" value="F:DNA-binding transcription factor activity, RNA polymerase II-specific"/>
    <property type="evidence" value="ECO:0007669"/>
    <property type="project" value="TreeGrafter"/>
</dbReference>
<feature type="domain" description="C2H2-type" evidence="14">
    <location>
        <begin position="247"/>
        <end position="274"/>
    </location>
</feature>
<comment type="similarity">
    <text evidence="3">Belongs to the krueppel C2H2-type zinc-finger protein family.</text>
</comment>
<feature type="domain" description="C2H2-type" evidence="14">
    <location>
        <begin position="359"/>
        <end position="386"/>
    </location>
</feature>
<keyword evidence="5" id="KW-0677">Repeat</keyword>
<evidence type="ECO:0000256" key="11">
    <source>
        <dbReference type="ARBA" id="ARBA00023242"/>
    </source>
</evidence>
<evidence type="ECO:0000256" key="13">
    <source>
        <dbReference type="SAM" id="MobiDB-lite"/>
    </source>
</evidence>
<dbReference type="SMART" id="SM00355">
    <property type="entry name" value="ZnF_C2H2"/>
    <property type="match status" value="6"/>
</dbReference>
<dbReference type="SUPFAM" id="SSF57667">
    <property type="entry name" value="beta-beta-alpha zinc fingers"/>
    <property type="match status" value="3"/>
</dbReference>
<feature type="region of interest" description="Disordered" evidence="13">
    <location>
        <begin position="219"/>
        <end position="238"/>
    </location>
</feature>
<evidence type="ECO:0000313" key="16">
    <source>
        <dbReference type="Proteomes" id="UP000824782"/>
    </source>
</evidence>
<feature type="domain" description="C2H2-type" evidence="14">
    <location>
        <begin position="303"/>
        <end position="330"/>
    </location>
</feature>
<keyword evidence="9" id="KW-0238">DNA-binding</keyword>
<evidence type="ECO:0000256" key="10">
    <source>
        <dbReference type="ARBA" id="ARBA00023163"/>
    </source>
</evidence>
<evidence type="ECO:0000256" key="5">
    <source>
        <dbReference type="ARBA" id="ARBA00022737"/>
    </source>
</evidence>
<reference evidence="15" key="1">
    <citation type="thesis" date="2020" institute="ProQuest LLC" country="789 East Eisenhower Parkway, Ann Arbor, MI, USA">
        <title>Comparative Genomics and Chromosome Evolution.</title>
        <authorList>
            <person name="Mudd A.B."/>
        </authorList>
    </citation>
    <scope>NUCLEOTIDE SEQUENCE</scope>
    <source>
        <strain evidence="15">237g6f4</strain>
        <tissue evidence="15">Blood</tissue>
    </source>
</reference>
<keyword evidence="10" id="KW-0804">Transcription</keyword>
<dbReference type="FunFam" id="3.30.160.60:FF:001007">
    <property type="entry name" value="Zinc finger protein 1184"/>
    <property type="match status" value="1"/>
</dbReference>
<keyword evidence="11" id="KW-0539">Nucleus</keyword>
<dbReference type="Proteomes" id="UP000824782">
    <property type="component" value="Unassembled WGS sequence"/>
</dbReference>
<comment type="caution">
    <text evidence="15">The sequence shown here is derived from an EMBL/GenBank/DDBJ whole genome shotgun (WGS) entry which is preliminary data.</text>
</comment>
<dbReference type="GO" id="GO:0000978">
    <property type="term" value="F:RNA polymerase II cis-regulatory region sequence-specific DNA binding"/>
    <property type="evidence" value="ECO:0007669"/>
    <property type="project" value="TreeGrafter"/>
</dbReference>
<comment type="function">
    <text evidence="1">May be involved in transcriptional regulation.</text>
</comment>
<evidence type="ECO:0000256" key="2">
    <source>
        <dbReference type="ARBA" id="ARBA00004123"/>
    </source>
</evidence>
<dbReference type="PROSITE" id="PS00028">
    <property type="entry name" value="ZINC_FINGER_C2H2_1"/>
    <property type="match status" value="6"/>
</dbReference>
<dbReference type="EMBL" id="WNYA01011894">
    <property type="protein sequence ID" value="KAG8540016.1"/>
    <property type="molecule type" value="Genomic_DNA"/>
</dbReference>
<feature type="domain" description="C2H2-type" evidence="14">
    <location>
        <begin position="331"/>
        <end position="358"/>
    </location>
</feature>
<dbReference type="FunFam" id="3.30.160.60:FF:000710">
    <property type="entry name" value="Zinc finger protein 768"/>
    <property type="match status" value="1"/>
</dbReference>
<evidence type="ECO:0000256" key="7">
    <source>
        <dbReference type="ARBA" id="ARBA00022833"/>
    </source>
</evidence>
<protein>
    <recommendedName>
        <fullName evidence="14">C2H2-type domain-containing protein</fullName>
    </recommendedName>
</protein>
<evidence type="ECO:0000256" key="6">
    <source>
        <dbReference type="ARBA" id="ARBA00022771"/>
    </source>
</evidence>
<evidence type="ECO:0000313" key="15">
    <source>
        <dbReference type="EMBL" id="KAG8540016.1"/>
    </source>
</evidence>
<dbReference type="GO" id="GO:0008270">
    <property type="term" value="F:zinc ion binding"/>
    <property type="evidence" value="ECO:0007669"/>
    <property type="project" value="UniProtKB-KW"/>
</dbReference>
<dbReference type="InterPro" id="IPR013087">
    <property type="entry name" value="Znf_C2H2_type"/>
</dbReference>
<evidence type="ECO:0000256" key="12">
    <source>
        <dbReference type="PROSITE-ProRule" id="PRU00042"/>
    </source>
</evidence>